<dbReference type="Gene3D" id="3.40.50.2300">
    <property type="match status" value="2"/>
</dbReference>
<feature type="signal peptide" evidence="3">
    <location>
        <begin position="1"/>
        <end position="30"/>
    </location>
</feature>
<organism evidence="5 6">
    <name type="scientific">Reticulibacter mediterranei</name>
    <dbReference type="NCBI Taxonomy" id="2778369"/>
    <lineage>
        <taxon>Bacteria</taxon>
        <taxon>Bacillati</taxon>
        <taxon>Chloroflexota</taxon>
        <taxon>Ktedonobacteria</taxon>
        <taxon>Ktedonobacterales</taxon>
        <taxon>Reticulibacteraceae</taxon>
        <taxon>Reticulibacter</taxon>
    </lineage>
</organism>
<evidence type="ECO:0000259" key="4">
    <source>
        <dbReference type="Pfam" id="PF13458"/>
    </source>
</evidence>
<gene>
    <name evidence="5" type="ORF">KSF_013790</name>
</gene>
<keyword evidence="2 3" id="KW-0732">Signal</keyword>
<dbReference type="SUPFAM" id="SSF53822">
    <property type="entry name" value="Periplasmic binding protein-like I"/>
    <property type="match status" value="1"/>
</dbReference>
<evidence type="ECO:0000313" key="6">
    <source>
        <dbReference type="Proteomes" id="UP000597444"/>
    </source>
</evidence>
<evidence type="ECO:0000256" key="1">
    <source>
        <dbReference type="ARBA" id="ARBA00010062"/>
    </source>
</evidence>
<dbReference type="RefSeq" id="WP_220202231.1">
    <property type="nucleotide sequence ID" value="NZ_BNJK01000001.1"/>
</dbReference>
<accession>A0A8J3IBJ8</accession>
<dbReference type="AlphaFoldDB" id="A0A8J3IBJ8"/>
<sequence length="426" mass="46136">MLTRPVGKISNFLSFAFVIMAALISLSACAQNGTTGGNSQGQSGSNNQKPVTIGFSASITGDFSADGKALQKGYELWGDSVNKRGGLLGRKVQLKFYDDGSEADQAVTNYQKLIGTDHVDLVFGPFSTLINAPSVRVADRYGYAFLEGAGNGPKVFQQDLKNKNLFAVTLPSETYLEGFVRYVLSLPQDQRPKSVAYITVDNPFAVPQVAYAKKLLTDAGVKSVFESQPYPENINDVSPIAKQVVHANPDVVIIGTVGVNDCVNFIKSFKQQHFNPKAFIATAGPDEGAEFTKAVGSDSTEGIFVPNSGWFPGVKNYQNDQFSQEYTAKYGGTAEDINSATVQAYAAGQVLEQAVNQAKSLDNKVLIKTLHEGSFKSLFGDIKFNDKGQNTVGVPYLFQWQAGKLIPVYPDNQAQAKPQYPKKTWA</sequence>
<evidence type="ECO:0000256" key="2">
    <source>
        <dbReference type="ARBA" id="ARBA00022729"/>
    </source>
</evidence>
<name>A0A8J3IBJ8_9CHLR</name>
<dbReference type="EMBL" id="BNJK01000001">
    <property type="protein sequence ID" value="GHO91331.1"/>
    <property type="molecule type" value="Genomic_DNA"/>
</dbReference>
<dbReference type="CDD" id="cd06338">
    <property type="entry name" value="PBP1_ABC_ligand_binding-like"/>
    <property type="match status" value="1"/>
</dbReference>
<reference evidence="5" key="1">
    <citation type="submission" date="2020-10" db="EMBL/GenBank/DDBJ databases">
        <title>Taxonomic study of unclassified bacteria belonging to the class Ktedonobacteria.</title>
        <authorList>
            <person name="Yabe S."/>
            <person name="Wang C.M."/>
            <person name="Zheng Y."/>
            <person name="Sakai Y."/>
            <person name="Cavaletti L."/>
            <person name="Monciardini P."/>
            <person name="Donadio S."/>
        </authorList>
    </citation>
    <scope>NUCLEOTIDE SEQUENCE</scope>
    <source>
        <strain evidence="5">ID150040</strain>
    </source>
</reference>
<dbReference type="InterPro" id="IPR028082">
    <property type="entry name" value="Peripla_BP_I"/>
</dbReference>
<dbReference type="InterPro" id="IPR051010">
    <property type="entry name" value="BCAA_transport"/>
</dbReference>
<dbReference type="InterPro" id="IPR028081">
    <property type="entry name" value="Leu-bd"/>
</dbReference>
<comment type="caution">
    <text evidence="5">The sequence shown here is derived from an EMBL/GenBank/DDBJ whole genome shotgun (WGS) entry which is preliminary data.</text>
</comment>
<dbReference type="Proteomes" id="UP000597444">
    <property type="component" value="Unassembled WGS sequence"/>
</dbReference>
<dbReference type="PANTHER" id="PTHR30483:SF37">
    <property type="entry name" value="ABC TRANSPORTER SUBSTRATE-BINDING PROTEIN"/>
    <property type="match status" value="1"/>
</dbReference>
<evidence type="ECO:0000256" key="3">
    <source>
        <dbReference type="SAM" id="SignalP"/>
    </source>
</evidence>
<comment type="similarity">
    <text evidence="1">Belongs to the leucine-binding protein family.</text>
</comment>
<feature type="chain" id="PRO_5035263934" evidence="3">
    <location>
        <begin position="31"/>
        <end position="426"/>
    </location>
</feature>
<evidence type="ECO:0000313" key="5">
    <source>
        <dbReference type="EMBL" id="GHO91331.1"/>
    </source>
</evidence>
<feature type="domain" description="Leucine-binding protein" evidence="4">
    <location>
        <begin position="50"/>
        <end position="403"/>
    </location>
</feature>
<dbReference type="Pfam" id="PF13458">
    <property type="entry name" value="Peripla_BP_6"/>
    <property type="match status" value="1"/>
</dbReference>
<keyword evidence="6" id="KW-1185">Reference proteome</keyword>
<dbReference type="PROSITE" id="PS51257">
    <property type="entry name" value="PROKAR_LIPOPROTEIN"/>
    <property type="match status" value="1"/>
</dbReference>
<proteinExistence type="inferred from homology"/>
<protein>
    <submittedName>
        <fullName evidence="5">Branched-chain amino acid ABC transporter substrate-binding protein</fullName>
    </submittedName>
</protein>
<dbReference type="PANTHER" id="PTHR30483">
    <property type="entry name" value="LEUCINE-SPECIFIC-BINDING PROTEIN"/>
    <property type="match status" value="1"/>
</dbReference>